<organism evidence="2 3">
    <name type="scientific">Halosimplex pelagicum</name>
    <dbReference type="NCBI Taxonomy" id="869886"/>
    <lineage>
        <taxon>Archaea</taxon>
        <taxon>Methanobacteriati</taxon>
        <taxon>Methanobacteriota</taxon>
        <taxon>Stenosarchaea group</taxon>
        <taxon>Halobacteria</taxon>
        <taxon>Halobacteriales</taxon>
        <taxon>Haloarculaceae</taxon>
        <taxon>Halosimplex</taxon>
    </lineage>
</organism>
<proteinExistence type="predicted"/>
<evidence type="ECO:0000313" key="3">
    <source>
        <dbReference type="Proteomes" id="UP000509346"/>
    </source>
</evidence>
<name>A0A7D5TEL3_9EURY</name>
<protein>
    <submittedName>
        <fullName evidence="2">Uncharacterized protein</fullName>
    </submittedName>
</protein>
<dbReference type="OrthoDB" id="205469at2157"/>
<dbReference type="AlphaFoldDB" id="A0A7D5TEL3"/>
<dbReference type="KEGG" id="hpel:HZS54_25925"/>
<reference evidence="2 3" key="1">
    <citation type="submission" date="2020-07" db="EMBL/GenBank/DDBJ databases">
        <title>Halosimplex litoreum sp. nov. and Halosimplex rubrum sp. nov., isolated from different salt environments.</title>
        <authorList>
            <person name="Cui H."/>
        </authorList>
    </citation>
    <scope>NUCLEOTIDE SEQUENCE [LARGE SCALE GENOMIC DNA]</scope>
    <source>
        <strain evidence="2 3">R2</strain>
    </source>
</reference>
<accession>A0A7D5TEL3</accession>
<feature type="region of interest" description="Disordered" evidence="1">
    <location>
        <begin position="1"/>
        <end position="21"/>
    </location>
</feature>
<dbReference type="Proteomes" id="UP000509346">
    <property type="component" value="Chromosome"/>
</dbReference>
<evidence type="ECO:0000256" key="1">
    <source>
        <dbReference type="SAM" id="MobiDB-lite"/>
    </source>
</evidence>
<sequence length="193" mass="20369">MLRSDRETGTDTETDTLAPSIPPVLALALAASLAWAGVAAAGPAGPGEPPADGAEQDANRVGSDVNAAARTPNGSDPARSNATVPVDLDVTEIRNCGDRCRRVTANVTNNGTGTLRNVTAETRIYAAGSRIWGRDHRFGNLSANASAERTARIELSLGEILRVARNDGRVRIETTVHWDGGNATFTDRRRVLD</sequence>
<evidence type="ECO:0000313" key="2">
    <source>
        <dbReference type="EMBL" id="QLH84853.1"/>
    </source>
</evidence>
<dbReference type="GeneID" id="56086108"/>
<keyword evidence="3" id="KW-1185">Reference proteome</keyword>
<feature type="region of interest" description="Disordered" evidence="1">
    <location>
        <begin position="40"/>
        <end position="60"/>
    </location>
</feature>
<dbReference type="EMBL" id="CP058909">
    <property type="protein sequence ID" value="QLH84853.1"/>
    <property type="molecule type" value="Genomic_DNA"/>
</dbReference>
<gene>
    <name evidence="2" type="ORF">HZS54_25925</name>
</gene>
<dbReference type="RefSeq" id="WP_179919927.1">
    <property type="nucleotide sequence ID" value="NZ_CP058909.1"/>
</dbReference>